<evidence type="ECO:0000256" key="2">
    <source>
        <dbReference type="ARBA" id="ARBA00024438"/>
    </source>
</evidence>
<keyword evidence="3" id="KW-0812">Transmembrane</keyword>
<evidence type="ECO:0000259" key="4">
    <source>
        <dbReference type="Pfam" id="PF13490"/>
    </source>
</evidence>
<evidence type="ECO:0000313" key="6">
    <source>
        <dbReference type="Proteomes" id="UP001596505"/>
    </source>
</evidence>
<evidence type="ECO:0000256" key="3">
    <source>
        <dbReference type="SAM" id="Phobius"/>
    </source>
</evidence>
<evidence type="ECO:0000313" key="5">
    <source>
        <dbReference type="EMBL" id="MFC7392044.1"/>
    </source>
</evidence>
<dbReference type="RefSeq" id="WP_380963664.1">
    <property type="nucleotide sequence ID" value="NZ_JBHTCO010000004.1"/>
</dbReference>
<reference evidence="6" key="1">
    <citation type="journal article" date="2019" name="Int. J. Syst. Evol. Microbiol.">
        <title>The Global Catalogue of Microorganisms (GCM) 10K type strain sequencing project: providing services to taxonomists for standard genome sequencing and annotation.</title>
        <authorList>
            <consortium name="The Broad Institute Genomics Platform"/>
            <consortium name="The Broad Institute Genome Sequencing Center for Infectious Disease"/>
            <person name="Wu L."/>
            <person name="Ma J."/>
        </authorList>
    </citation>
    <scope>NUCLEOTIDE SEQUENCE [LARGE SCALE GENOMIC DNA]</scope>
    <source>
        <strain evidence="6">CGMCC 1.16305</strain>
    </source>
</reference>
<keyword evidence="3" id="KW-0472">Membrane</keyword>
<comment type="similarity">
    <text evidence="1">Belongs to the zinc-associated anti-sigma factor (ZAS) superfamily. Anti-sigma-W factor family.</text>
</comment>
<dbReference type="Proteomes" id="UP001596505">
    <property type="component" value="Unassembled WGS sequence"/>
</dbReference>
<gene>
    <name evidence="5" type="ORF">ACFQRG_03540</name>
</gene>
<feature type="transmembrane region" description="Helical" evidence="3">
    <location>
        <begin position="138"/>
        <end position="158"/>
    </location>
</feature>
<dbReference type="EMBL" id="JBHTCO010000004">
    <property type="protein sequence ID" value="MFC7392044.1"/>
    <property type="molecule type" value="Genomic_DNA"/>
</dbReference>
<keyword evidence="3" id="KW-1133">Transmembrane helix</keyword>
<keyword evidence="6" id="KW-1185">Reference proteome</keyword>
<dbReference type="Pfam" id="PF13490">
    <property type="entry name" value="zf-HC2"/>
    <property type="match status" value="1"/>
</dbReference>
<comment type="caution">
    <text evidence="5">The sequence shown here is derived from an EMBL/GenBank/DDBJ whole genome shotgun (WGS) entry which is preliminary data.</text>
</comment>
<dbReference type="Gene3D" id="1.10.10.1320">
    <property type="entry name" value="Anti-sigma factor, zinc-finger domain"/>
    <property type="match status" value="1"/>
</dbReference>
<evidence type="ECO:0000256" key="1">
    <source>
        <dbReference type="ARBA" id="ARBA00024353"/>
    </source>
</evidence>
<dbReference type="InterPro" id="IPR027383">
    <property type="entry name" value="Znf_put"/>
</dbReference>
<feature type="transmembrane region" description="Helical" evidence="3">
    <location>
        <begin position="82"/>
        <end position="102"/>
    </location>
</feature>
<dbReference type="InterPro" id="IPR041916">
    <property type="entry name" value="Anti_sigma_zinc_sf"/>
</dbReference>
<protein>
    <recommendedName>
        <fullName evidence="2">Anti-sigma-W factor RsiW</fullName>
    </recommendedName>
</protein>
<proteinExistence type="inferred from homology"/>
<feature type="domain" description="Putative zinc-finger" evidence="4">
    <location>
        <begin position="5"/>
        <end position="36"/>
    </location>
</feature>
<name>A0ABW2PRK4_9BACL</name>
<accession>A0ABW2PRK4</accession>
<sequence>MHEYVEELLSPYIDDELNSEERKAVEQHLKTCKQCREEVEDLRFLKTQMLSAYKTIEIPDIGFEQEVIRKIQILEAENRKAFSWKFCTALVIGILVIIFALLKLSPILYASLRVVYTLFAVGTRITHALLVIVSDVPYLLGAFIIVTLILIVISGWSVRRLFGTKTTG</sequence>
<organism evidence="5 6">
    <name type="scientific">Scopulibacillus cellulosilyticus</name>
    <dbReference type="NCBI Taxonomy" id="2665665"/>
    <lineage>
        <taxon>Bacteria</taxon>
        <taxon>Bacillati</taxon>
        <taxon>Bacillota</taxon>
        <taxon>Bacilli</taxon>
        <taxon>Bacillales</taxon>
        <taxon>Sporolactobacillaceae</taxon>
        <taxon>Scopulibacillus</taxon>
    </lineage>
</organism>